<dbReference type="InterPro" id="IPR035447">
    <property type="entry name" value="DNA_topo_I_N_sf"/>
</dbReference>
<dbReference type="AlphaFoldDB" id="A0A2T9K5F8"/>
<feature type="domain" description="DNA topoisomerase I catalytic core eukaryotic-type" evidence="1">
    <location>
        <begin position="95"/>
        <end position="312"/>
    </location>
</feature>
<sequence>MARDTNEAPAAEKTLLAYVNDQEQGLARLGRPGAFSYADADGRPVKNAATLERIRLLAIPPAWTSVWICPDPNGHIQAVGRDQKGRKQYRYHPDWRADRDARKYERMAAFGRALPRLRKRVEADLSRRGLPREKVLAAVVRLLELTLIRVGNDEYAKANKSFGLTTMQKRHLKLAGGGAVFEFKGKSGKVHRTGFRDQRLARIVRACQELRGQRLFQYLDEDGQRRSIESHDVNDYIRAVAGEDFSAKDFRTWYGSLAALEALSLQPAPATKTEAKKALNLCIKAVAGLLGNTPAVCRAAYIHPRVLEAFETSALPRRRASSERARELALLRLVGG</sequence>
<dbReference type="Gene3D" id="1.10.132.120">
    <property type="match status" value="1"/>
</dbReference>
<evidence type="ECO:0000313" key="3">
    <source>
        <dbReference type="EMBL" id="PVM91189.1"/>
    </source>
</evidence>
<proteinExistence type="predicted"/>
<dbReference type="InterPro" id="IPR014711">
    <property type="entry name" value="TopoI_cat_a-hlx-sub_euk"/>
</dbReference>
<gene>
    <name evidence="3" type="ORF">DDF67_07845</name>
</gene>
<dbReference type="Gene3D" id="3.90.15.10">
    <property type="entry name" value="Topoisomerase I, Chain A, domain 3"/>
    <property type="match status" value="1"/>
</dbReference>
<keyword evidence="4" id="KW-1185">Reference proteome</keyword>
<protein>
    <submittedName>
        <fullName evidence="3">DNA topoisomerase</fullName>
    </submittedName>
</protein>
<dbReference type="GO" id="GO:0003917">
    <property type="term" value="F:DNA topoisomerase type I (single strand cut, ATP-independent) activity"/>
    <property type="evidence" value="ECO:0007669"/>
    <property type="project" value="InterPro"/>
</dbReference>
<accession>A0A2T9K5F8</accession>
<dbReference type="InterPro" id="IPR049331">
    <property type="entry name" value="Top1B_N_bact"/>
</dbReference>
<dbReference type="PROSITE" id="PS52038">
    <property type="entry name" value="TOPO_IB_2"/>
    <property type="match status" value="1"/>
</dbReference>
<dbReference type="Gene3D" id="3.30.66.10">
    <property type="entry name" value="DNA topoisomerase I domain"/>
    <property type="match status" value="1"/>
</dbReference>
<reference evidence="3 4" key="1">
    <citation type="submission" date="2018-04" db="EMBL/GenBank/DDBJ databases">
        <title>The genome sequence of Caulobacter sp. 744.</title>
        <authorList>
            <person name="Gao J."/>
            <person name="Sun J."/>
        </authorList>
    </citation>
    <scope>NUCLEOTIDE SEQUENCE [LARGE SCALE GENOMIC DNA]</scope>
    <source>
        <strain evidence="3 4">774</strain>
    </source>
</reference>
<organism evidence="3 4">
    <name type="scientific">Caulobacter endophyticus</name>
    <dbReference type="NCBI Taxonomy" id="2172652"/>
    <lineage>
        <taxon>Bacteria</taxon>
        <taxon>Pseudomonadati</taxon>
        <taxon>Pseudomonadota</taxon>
        <taxon>Alphaproteobacteria</taxon>
        <taxon>Caulobacterales</taxon>
        <taxon>Caulobacteraceae</taxon>
        <taxon>Caulobacter</taxon>
    </lineage>
</organism>
<dbReference type="SUPFAM" id="SSF56349">
    <property type="entry name" value="DNA breaking-rejoining enzymes"/>
    <property type="match status" value="1"/>
</dbReference>
<dbReference type="Proteomes" id="UP000245073">
    <property type="component" value="Unassembled WGS sequence"/>
</dbReference>
<dbReference type="InterPro" id="IPR013500">
    <property type="entry name" value="TopoI_cat_euk"/>
</dbReference>
<feature type="domain" description="DNA topoisomerase IB N-terminal" evidence="2">
    <location>
        <begin position="35"/>
        <end position="82"/>
    </location>
</feature>
<dbReference type="Pfam" id="PF01028">
    <property type="entry name" value="Topoisom_I"/>
    <property type="match status" value="1"/>
</dbReference>
<evidence type="ECO:0000259" key="1">
    <source>
        <dbReference type="Pfam" id="PF01028"/>
    </source>
</evidence>
<dbReference type="Pfam" id="PF21338">
    <property type="entry name" value="Top1B_N_bact"/>
    <property type="match status" value="1"/>
</dbReference>
<dbReference type="RefSeq" id="WP_109100370.1">
    <property type="nucleotide sequence ID" value="NZ_QDKQ01000032.1"/>
</dbReference>
<comment type="caution">
    <text evidence="3">The sequence shown here is derived from an EMBL/GenBank/DDBJ whole genome shotgun (WGS) entry which is preliminary data.</text>
</comment>
<dbReference type="CDD" id="cd00659">
    <property type="entry name" value="Topo_IB_C"/>
    <property type="match status" value="1"/>
</dbReference>
<dbReference type="GO" id="GO:0006265">
    <property type="term" value="P:DNA topological change"/>
    <property type="evidence" value="ECO:0007669"/>
    <property type="project" value="InterPro"/>
</dbReference>
<name>A0A2T9K5F8_9CAUL</name>
<keyword evidence="3" id="KW-0413">Isomerase</keyword>
<dbReference type="SUPFAM" id="SSF55869">
    <property type="entry name" value="DNA topoisomerase I domain"/>
    <property type="match status" value="1"/>
</dbReference>
<dbReference type="InterPro" id="IPR011010">
    <property type="entry name" value="DNA_brk_join_enz"/>
</dbReference>
<evidence type="ECO:0000259" key="2">
    <source>
        <dbReference type="Pfam" id="PF21338"/>
    </source>
</evidence>
<evidence type="ECO:0000313" key="4">
    <source>
        <dbReference type="Proteomes" id="UP000245073"/>
    </source>
</evidence>
<dbReference type="OrthoDB" id="9778962at2"/>
<dbReference type="GO" id="GO:0003677">
    <property type="term" value="F:DNA binding"/>
    <property type="evidence" value="ECO:0007669"/>
    <property type="project" value="InterPro"/>
</dbReference>
<dbReference type="EMBL" id="QDKQ01000032">
    <property type="protein sequence ID" value="PVM91189.1"/>
    <property type="molecule type" value="Genomic_DNA"/>
</dbReference>